<name>A0A9E7GUW2_9LILI</name>
<sequence length="160" mass="18498">MGDCDEFMWRAMLYIMVIILQFSFTIKYILSKALLGSGMSQCVLVYLLIHHEQHLAGHDLHGCRAYRKVDLKMIYRDIREGGRDSGHRCRRHVDSNLQRTSNGAGLKQACRFSWIQLTGRHRVEQQQLVYGLLLPHLVHLSFGFSVSPLGIRIKIESIKF</sequence>
<protein>
    <submittedName>
        <fullName evidence="2">Uncharacterized protein</fullName>
    </submittedName>
</protein>
<keyword evidence="1" id="KW-1133">Transmembrane helix</keyword>
<keyword evidence="1" id="KW-0812">Transmembrane</keyword>
<dbReference type="EMBL" id="CP097509">
    <property type="protein sequence ID" value="URE17778.1"/>
    <property type="molecule type" value="Genomic_DNA"/>
</dbReference>
<feature type="transmembrane region" description="Helical" evidence="1">
    <location>
        <begin position="12"/>
        <end position="30"/>
    </location>
</feature>
<organism evidence="2 3">
    <name type="scientific">Musa troglodytarum</name>
    <name type="common">fe'i banana</name>
    <dbReference type="NCBI Taxonomy" id="320322"/>
    <lineage>
        <taxon>Eukaryota</taxon>
        <taxon>Viridiplantae</taxon>
        <taxon>Streptophyta</taxon>
        <taxon>Embryophyta</taxon>
        <taxon>Tracheophyta</taxon>
        <taxon>Spermatophyta</taxon>
        <taxon>Magnoliopsida</taxon>
        <taxon>Liliopsida</taxon>
        <taxon>Zingiberales</taxon>
        <taxon>Musaceae</taxon>
        <taxon>Musa</taxon>
    </lineage>
</organism>
<evidence type="ECO:0000256" key="1">
    <source>
        <dbReference type="SAM" id="Phobius"/>
    </source>
</evidence>
<dbReference type="AlphaFoldDB" id="A0A9E7GUW2"/>
<accession>A0A9E7GUW2</accession>
<keyword evidence="3" id="KW-1185">Reference proteome</keyword>
<evidence type="ECO:0000313" key="2">
    <source>
        <dbReference type="EMBL" id="URE17778.1"/>
    </source>
</evidence>
<evidence type="ECO:0000313" key="3">
    <source>
        <dbReference type="Proteomes" id="UP001055439"/>
    </source>
</evidence>
<proteinExistence type="predicted"/>
<keyword evidence="1" id="KW-0472">Membrane</keyword>
<gene>
    <name evidence="2" type="ORF">MUK42_03493</name>
</gene>
<reference evidence="2" key="1">
    <citation type="submission" date="2022-05" db="EMBL/GenBank/DDBJ databases">
        <title>The Musa troglodytarum L. genome provides insights into the mechanism of non-climacteric behaviour and enrichment of carotenoids.</title>
        <authorList>
            <person name="Wang J."/>
        </authorList>
    </citation>
    <scope>NUCLEOTIDE SEQUENCE</scope>
    <source>
        <tissue evidence="2">Leaf</tissue>
    </source>
</reference>
<dbReference type="Proteomes" id="UP001055439">
    <property type="component" value="Chromosome 7"/>
</dbReference>